<dbReference type="Gene3D" id="1.20.1250.20">
    <property type="entry name" value="MFS general substrate transporter like domains"/>
    <property type="match status" value="1"/>
</dbReference>
<dbReference type="Pfam" id="PF07690">
    <property type="entry name" value="MFS_1"/>
    <property type="match status" value="1"/>
</dbReference>
<evidence type="ECO:0000256" key="1">
    <source>
        <dbReference type="ARBA" id="ARBA00004141"/>
    </source>
</evidence>
<dbReference type="PANTHER" id="PTHR11360">
    <property type="entry name" value="MONOCARBOXYLATE TRANSPORTER"/>
    <property type="match status" value="1"/>
</dbReference>
<feature type="transmembrane region" description="Helical" evidence="3">
    <location>
        <begin position="356"/>
        <end position="379"/>
    </location>
</feature>
<dbReference type="PANTHER" id="PTHR11360:SF284">
    <property type="entry name" value="EG:103B4.3 PROTEIN-RELATED"/>
    <property type="match status" value="1"/>
</dbReference>
<dbReference type="GO" id="GO:0016020">
    <property type="term" value="C:membrane"/>
    <property type="evidence" value="ECO:0007669"/>
    <property type="project" value="UniProtKB-SubCell"/>
</dbReference>
<dbReference type="AlphaFoldDB" id="A0A1R1WYT8"/>
<dbReference type="SUPFAM" id="SSF103473">
    <property type="entry name" value="MFS general substrate transporter"/>
    <property type="match status" value="1"/>
</dbReference>
<comment type="caution">
    <text evidence="5">The sequence shown here is derived from an EMBL/GenBank/DDBJ whole genome shotgun (WGS) entry which is preliminary data.</text>
</comment>
<comment type="similarity">
    <text evidence="2">Belongs to the major facilitator superfamily. Monocarboxylate porter (TC 2.A.1.13) family.</text>
</comment>
<dbReference type="EMBL" id="LSSN01006037">
    <property type="protein sequence ID" value="OMJ07507.1"/>
    <property type="molecule type" value="Genomic_DNA"/>
</dbReference>
<keyword evidence="3" id="KW-0812">Transmembrane</keyword>
<feature type="transmembrane region" description="Helical" evidence="3">
    <location>
        <begin position="120"/>
        <end position="141"/>
    </location>
</feature>
<proteinExistence type="inferred from homology"/>
<evidence type="ECO:0000256" key="2">
    <source>
        <dbReference type="ARBA" id="ARBA00006727"/>
    </source>
</evidence>
<organism evidence="5 6">
    <name type="scientific">Smittium culicis</name>
    <dbReference type="NCBI Taxonomy" id="133412"/>
    <lineage>
        <taxon>Eukaryota</taxon>
        <taxon>Fungi</taxon>
        <taxon>Fungi incertae sedis</taxon>
        <taxon>Zoopagomycota</taxon>
        <taxon>Kickxellomycotina</taxon>
        <taxon>Harpellomycetes</taxon>
        <taxon>Harpellales</taxon>
        <taxon>Legeriomycetaceae</taxon>
        <taxon>Smittium</taxon>
    </lineage>
</organism>
<sequence>MDSDQEKTNIHVNGQVDSKKSFMILFFCILVNVVTAGICNSFAVYNTLYLKLFSDSQAASIGWIGTMALSSMLLFSLVATPIIHYIGYRKTTLLGGAICGISLLLASFSTKIWQLALTQGVLFGLGASFPFLISVAMVSFWFERYRGFGMGAINAGGGIGGIILSPIIKKMLDSGNGSNFKLALWVTAIVVFVIIASSSYFMIERVPNGKNAQDGVEKSKPFDKAAVFDIFVFLVSISTLFGDVAYTAPLYYLPTIAEERSGLSSNATLAVVLANVGNVTGSLIIGYLADVIGEMNIIIISDFLIAVLVSSIWPTTKTASPILALSFVYGFLSAAFLSIVPGVLGRHYPAHRATGVIGVMFVYVAIGLIIGGPTAGAFYDISIKINNYYPLILISSIGFLVSGVILIFAQIYLRKHSSTKFGYRL</sequence>
<comment type="subcellular location">
    <subcellularLocation>
        <location evidence="1">Membrane</location>
        <topology evidence="1">Multi-pass membrane protein</topology>
    </subcellularLocation>
</comment>
<feature type="transmembrane region" description="Helical" evidence="3">
    <location>
        <begin position="267"/>
        <end position="289"/>
    </location>
</feature>
<evidence type="ECO:0000256" key="3">
    <source>
        <dbReference type="SAM" id="Phobius"/>
    </source>
</evidence>
<feature type="transmembrane region" description="Helical" evidence="3">
    <location>
        <begin position="21"/>
        <end position="43"/>
    </location>
</feature>
<dbReference type="InterPro" id="IPR050327">
    <property type="entry name" value="Proton-linked_MCT"/>
</dbReference>
<evidence type="ECO:0000259" key="4">
    <source>
        <dbReference type="PROSITE" id="PS50850"/>
    </source>
</evidence>
<keyword evidence="6" id="KW-1185">Reference proteome</keyword>
<feature type="transmembrane region" description="Helical" evidence="3">
    <location>
        <begin position="391"/>
        <end position="413"/>
    </location>
</feature>
<keyword evidence="3" id="KW-1133">Transmembrane helix</keyword>
<evidence type="ECO:0000313" key="6">
    <source>
        <dbReference type="Proteomes" id="UP000187283"/>
    </source>
</evidence>
<dbReference type="InterPro" id="IPR011701">
    <property type="entry name" value="MFS"/>
</dbReference>
<evidence type="ECO:0000313" key="5">
    <source>
        <dbReference type="EMBL" id="OMJ07507.1"/>
    </source>
</evidence>
<protein>
    <submittedName>
        <fullName evidence="5">Putative transporter MCH2</fullName>
    </submittedName>
</protein>
<keyword evidence="3" id="KW-0472">Membrane</keyword>
<feature type="transmembrane region" description="Helical" evidence="3">
    <location>
        <begin position="224"/>
        <end position="247"/>
    </location>
</feature>
<feature type="transmembrane region" description="Helical" evidence="3">
    <location>
        <begin position="148"/>
        <end position="168"/>
    </location>
</feature>
<dbReference type="GO" id="GO:0022857">
    <property type="term" value="F:transmembrane transporter activity"/>
    <property type="evidence" value="ECO:0007669"/>
    <property type="project" value="InterPro"/>
</dbReference>
<dbReference type="Proteomes" id="UP000187283">
    <property type="component" value="Unassembled WGS sequence"/>
</dbReference>
<name>A0A1R1WYT8_9FUNG</name>
<accession>A0A1R1WYT8</accession>
<feature type="domain" description="Major facilitator superfamily (MFS) profile" evidence="4">
    <location>
        <begin position="21"/>
        <end position="414"/>
    </location>
</feature>
<feature type="transmembrane region" description="Helical" evidence="3">
    <location>
        <begin position="296"/>
        <end position="316"/>
    </location>
</feature>
<feature type="transmembrane region" description="Helical" evidence="3">
    <location>
        <begin position="322"/>
        <end position="344"/>
    </location>
</feature>
<dbReference type="PROSITE" id="PS50850">
    <property type="entry name" value="MFS"/>
    <property type="match status" value="1"/>
</dbReference>
<feature type="transmembrane region" description="Helical" evidence="3">
    <location>
        <begin position="93"/>
        <end position="114"/>
    </location>
</feature>
<feature type="transmembrane region" description="Helical" evidence="3">
    <location>
        <begin position="180"/>
        <end position="203"/>
    </location>
</feature>
<feature type="transmembrane region" description="Helical" evidence="3">
    <location>
        <begin position="63"/>
        <end position="86"/>
    </location>
</feature>
<gene>
    <name evidence="5" type="ORF">AYI70_g12133</name>
</gene>
<dbReference type="InterPro" id="IPR020846">
    <property type="entry name" value="MFS_dom"/>
</dbReference>
<dbReference type="OrthoDB" id="5667at2759"/>
<reference evidence="5 6" key="1">
    <citation type="submission" date="2017-01" db="EMBL/GenBank/DDBJ databases">
        <authorList>
            <person name="Mah S.A."/>
            <person name="Swanson W.J."/>
            <person name="Moy G.W."/>
            <person name="Vacquier V.D."/>
        </authorList>
    </citation>
    <scope>NUCLEOTIDE SEQUENCE [LARGE SCALE GENOMIC DNA]</scope>
    <source>
        <strain evidence="5 6">GSMNP</strain>
    </source>
</reference>
<dbReference type="InterPro" id="IPR036259">
    <property type="entry name" value="MFS_trans_sf"/>
</dbReference>